<dbReference type="HOGENOM" id="CLU_031222_3_1_1"/>
<organism evidence="4 5">
    <name type="scientific">Beauveria bassiana D1-5</name>
    <dbReference type="NCBI Taxonomy" id="1245745"/>
    <lineage>
        <taxon>Eukaryota</taxon>
        <taxon>Fungi</taxon>
        <taxon>Dikarya</taxon>
        <taxon>Ascomycota</taxon>
        <taxon>Pezizomycotina</taxon>
        <taxon>Sordariomycetes</taxon>
        <taxon>Hypocreomycetidae</taxon>
        <taxon>Hypocreales</taxon>
        <taxon>Cordycipitaceae</taxon>
        <taxon>Beauveria</taxon>
    </lineage>
</organism>
<sequence>MKLTQQRPEGWALSLLIAATVGFGLQVAPGSPCAHNCLGSSSDNNWSADASNTNSSEVTCSDAAYSSSKVGIKYKQCVDCLRTSSRGNWGETDAKWFVYNLRYTLDVCLYDSPQADSAVATSPCASNEGCKNLKAALTGDDLAPTQNMTWNYCFRDNGALMSSNRTTCMQCLRETQDQTYMANFLTALEAGCVQMPEKGTSIGLSGTVFSSEPVNLTDPDKPPVEEHDSLSTGAIIGIAIGVIVAILVAIALILVYCHKQKVDDNWEDHYYDAYGTGPPLPPPQRHPQSGAGNILRNVHYLPAQPKPMAETARAMQFGKNSNTANYEEKPKELMSSGEYYDIMEREMRNGNNNSYAMKEMNPLGAHSTGTLHSNSSACDGRSVSRGRSRTKVRDLSSPSDDPSVTHGGPSPPASVHRNVRSNTPDSFAVQVYLDAAAESARMAAAAAAAPAPSSISSPGSTKRRSMLSLLSLQKRDKESQPLHPRYILQPPLTNDKAFHGDKNISRPILAREEPRFLDGHTMSSAVPVAPRMPPPPTPPGQNNRYMAYTEVPLKNCEKDLWG</sequence>
<evidence type="ECO:0000256" key="1">
    <source>
        <dbReference type="SAM" id="MobiDB-lite"/>
    </source>
</evidence>
<keyword evidence="2" id="KW-1133">Transmembrane helix</keyword>
<accession>A0A0A2VHW1</accession>
<dbReference type="OrthoDB" id="5426678at2759"/>
<dbReference type="EMBL" id="ANFO01000904">
    <property type="protein sequence ID" value="KGQ05922.1"/>
    <property type="molecule type" value="Genomic_DNA"/>
</dbReference>
<dbReference type="AlphaFoldDB" id="A0A0A2VHW1"/>
<keyword evidence="3" id="KW-0732">Signal</keyword>
<reference evidence="4 5" key="1">
    <citation type="submission" date="2012-10" db="EMBL/GenBank/DDBJ databases">
        <title>Genome sequencing and analysis of entomopathogenic fungi Beauveria bassiana D1-5.</title>
        <authorList>
            <person name="Li Q."/>
            <person name="Wang L."/>
            <person name="Zhang Z."/>
            <person name="Wang Q."/>
            <person name="Ren J."/>
            <person name="Wang M."/>
            <person name="Xu W."/>
            <person name="Wang J."/>
            <person name="Lu Y."/>
            <person name="Du Q."/>
            <person name="Sun Z."/>
        </authorList>
    </citation>
    <scope>NUCLEOTIDE SEQUENCE [LARGE SCALE GENOMIC DNA]</scope>
    <source>
        <strain evidence="4 5">D1-5</strain>
    </source>
</reference>
<protein>
    <recommendedName>
        <fullName evidence="6">LPXTG-domain-containing protein</fullName>
    </recommendedName>
</protein>
<dbReference type="Proteomes" id="UP000030106">
    <property type="component" value="Unassembled WGS sequence"/>
</dbReference>
<evidence type="ECO:0000313" key="4">
    <source>
        <dbReference type="EMBL" id="KGQ05922.1"/>
    </source>
</evidence>
<evidence type="ECO:0000256" key="3">
    <source>
        <dbReference type="SAM" id="SignalP"/>
    </source>
</evidence>
<feature type="chain" id="PRO_5002006906" description="LPXTG-domain-containing protein" evidence="3">
    <location>
        <begin position="25"/>
        <end position="562"/>
    </location>
</feature>
<keyword evidence="2" id="KW-0812">Transmembrane</keyword>
<feature type="region of interest" description="Disordered" evidence="1">
    <location>
        <begin position="524"/>
        <end position="544"/>
    </location>
</feature>
<feature type="compositionally biased region" description="Polar residues" evidence="1">
    <location>
        <begin position="367"/>
        <end position="377"/>
    </location>
</feature>
<feature type="signal peptide" evidence="3">
    <location>
        <begin position="1"/>
        <end position="24"/>
    </location>
</feature>
<feature type="transmembrane region" description="Helical" evidence="2">
    <location>
        <begin position="234"/>
        <end position="257"/>
    </location>
</feature>
<proteinExistence type="predicted"/>
<evidence type="ECO:0008006" key="6">
    <source>
        <dbReference type="Google" id="ProtNLM"/>
    </source>
</evidence>
<evidence type="ECO:0000256" key="2">
    <source>
        <dbReference type="SAM" id="Phobius"/>
    </source>
</evidence>
<keyword evidence="2" id="KW-0472">Membrane</keyword>
<evidence type="ECO:0000313" key="5">
    <source>
        <dbReference type="Proteomes" id="UP000030106"/>
    </source>
</evidence>
<feature type="compositionally biased region" description="Pro residues" evidence="1">
    <location>
        <begin position="530"/>
        <end position="539"/>
    </location>
</feature>
<comment type="caution">
    <text evidence="4">The sequence shown here is derived from an EMBL/GenBank/DDBJ whole genome shotgun (WGS) entry which is preliminary data.</text>
</comment>
<gene>
    <name evidence="4" type="ORF">BBAD15_g8825</name>
</gene>
<feature type="region of interest" description="Disordered" evidence="1">
    <location>
        <begin position="352"/>
        <end position="420"/>
    </location>
</feature>
<name>A0A0A2VHW1_BEABA</name>
<dbReference type="STRING" id="1245745.A0A0A2VHW1"/>